<name>A0A1Z5K9R6_FISSO</name>
<feature type="compositionally biased region" description="Polar residues" evidence="1">
    <location>
        <begin position="84"/>
        <end position="100"/>
    </location>
</feature>
<reference evidence="2 3" key="1">
    <citation type="journal article" date="2015" name="Plant Cell">
        <title>Oil accumulation by the oleaginous diatom Fistulifera solaris as revealed by the genome and transcriptome.</title>
        <authorList>
            <person name="Tanaka T."/>
            <person name="Maeda Y."/>
            <person name="Veluchamy A."/>
            <person name="Tanaka M."/>
            <person name="Abida H."/>
            <person name="Marechal E."/>
            <person name="Bowler C."/>
            <person name="Muto M."/>
            <person name="Sunaga Y."/>
            <person name="Tanaka M."/>
            <person name="Yoshino T."/>
            <person name="Taniguchi T."/>
            <person name="Fukuda Y."/>
            <person name="Nemoto M."/>
            <person name="Matsumoto M."/>
            <person name="Wong P.S."/>
            <person name="Aburatani S."/>
            <person name="Fujibuchi W."/>
        </authorList>
    </citation>
    <scope>NUCLEOTIDE SEQUENCE [LARGE SCALE GENOMIC DNA]</scope>
    <source>
        <strain evidence="2 3">JPCC DA0580</strain>
    </source>
</reference>
<evidence type="ECO:0000256" key="1">
    <source>
        <dbReference type="SAM" id="MobiDB-lite"/>
    </source>
</evidence>
<feature type="region of interest" description="Disordered" evidence="1">
    <location>
        <begin position="83"/>
        <end position="116"/>
    </location>
</feature>
<feature type="region of interest" description="Disordered" evidence="1">
    <location>
        <begin position="221"/>
        <end position="263"/>
    </location>
</feature>
<dbReference type="AlphaFoldDB" id="A0A1Z5K9R6"/>
<dbReference type="Proteomes" id="UP000198406">
    <property type="component" value="Unassembled WGS sequence"/>
</dbReference>
<accession>A0A1Z5K9R6</accession>
<keyword evidence="3" id="KW-1185">Reference proteome</keyword>
<sequence>MSLSISSYESDVSHDEGNLFDMTIDATSTACLNIVDLLMKGFSCEPNKSKAIMKSWIKAFDCLVVDNVDLQREQSSKRLDTMKRNFTYNPSSKGKQSRVSKNVFESPRNHNGSYDDSVSYDDTLADHSAELDQSTLSFSALMESDFTDHSGFLETSTYDSEESSCDEKTFGCQSQESEEHVLSESFDKVSVLPTVKKIRRRTVISITRAGHCVDQIDMGTLPSSTENRRKRCVETKDRALKPRSSPSRAISRDDKDLSPSAVSGFNAKSEKSLLPVSSKEAKLASLSRNLFSKEPVKGPSTRKSAMVYGYKMTNLTPEGFNVLSWYLRKGLSNDFPNQLVSHRMNVLSVYNPICSLLPVMIAAILKGTEVSKSDALTQRESRQGNDERLAVTITNSKDAAFEFSIDDDGASNGAPTTLTRDIYAYLEIYPDDESIDSDVTPKFCHRRRVSWSPQLSSHF</sequence>
<evidence type="ECO:0000313" key="3">
    <source>
        <dbReference type="Proteomes" id="UP000198406"/>
    </source>
</evidence>
<protein>
    <submittedName>
        <fullName evidence="2">Uncharacterized protein</fullName>
    </submittedName>
</protein>
<dbReference type="EMBL" id="BDSP01000187">
    <property type="protein sequence ID" value="GAX22678.1"/>
    <property type="molecule type" value="Genomic_DNA"/>
</dbReference>
<evidence type="ECO:0000313" key="2">
    <source>
        <dbReference type="EMBL" id="GAX22678.1"/>
    </source>
</evidence>
<comment type="caution">
    <text evidence="2">The sequence shown here is derived from an EMBL/GenBank/DDBJ whole genome shotgun (WGS) entry which is preliminary data.</text>
</comment>
<gene>
    <name evidence="2" type="ORF">FisN_4Hh210</name>
</gene>
<organism evidence="2 3">
    <name type="scientific">Fistulifera solaris</name>
    <name type="common">Oleaginous diatom</name>
    <dbReference type="NCBI Taxonomy" id="1519565"/>
    <lineage>
        <taxon>Eukaryota</taxon>
        <taxon>Sar</taxon>
        <taxon>Stramenopiles</taxon>
        <taxon>Ochrophyta</taxon>
        <taxon>Bacillariophyta</taxon>
        <taxon>Bacillariophyceae</taxon>
        <taxon>Bacillariophycidae</taxon>
        <taxon>Naviculales</taxon>
        <taxon>Naviculaceae</taxon>
        <taxon>Fistulifera</taxon>
    </lineage>
</organism>
<dbReference type="InParanoid" id="A0A1Z5K9R6"/>
<proteinExistence type="predicted"/>